<reference evidence="2" key="1">
    <citation type="submission" date="2020-06" db="EMBL/GenBank/DDBJ databases">
        <authorList>
            <person name="Li T."/>
            <person name="Hu X."/>
            <person name="Zhang T."/>
            <person name="Song X."/>
            <person name="Zhang H."/>
            <person name="Dai N."/>
            <person name="Sheng W."/>
            <person name="Hou X."/>
            <person name="Wei L."/>
        </authorList>
    </citation>
    <scope>NUCLEOTIDE SEQUENCE</scope>
    <source>
        <strain evidence="2">KEN8</strain>
        <tissue evidence="2">Leaf</tissue>
    </source>
</reference>
<dbReference type="CDD" id="cd01647">
    <property type="entry name" value="RT_LTR"/>
    <property type="match status" value="1"/>
</dbReference>
<dbReference type="InterPro" id="IPR043502">
    <property type="entry name" value="DNA/RNA_pol_sf"/>
</dbReference>
<accession>A0AAW2ISM1</accession>
<dbReference type="EMBL" id="JACGWM010001972">
    <property type="protein sequence ID" value="KAL0284987.1"/>
    <property type="molecule type" value="Genomic_DNA"/>
</dbReference>
<dbReference type="InterPro" id="IPR043128">
    <property type="entry name" value="Rev_trsase/Diguanyl_cyclase"/>
</dbReference>
<sequence length="411" mass="47339">MCMDFTYLNKACPKDPYPLTCIDLLVDSTVGYTMDAYQGYHQKFMAEEDRDKTSFVTENGVYCYNVMPFSLKDAGATYQRLVNKMFKELIESMMKMYVDYMLVKNRREEEHLKHLENGFAIMLTYGMKLNPMKYMLGVRGGKCLGYMVSEKGIEANPKKIEAIMQLGLTRMVKDVQKLTGKIALLNRFVARSVDKNISFFKILRKLKDFKWAEECEWALEELKVIAKPDVSGRMVKWAVELGEFDIEFQTRTAIKAQVFAYFVVEIVAWDGGVKDLDVYTDSELVAMQIEAIVQNKIMVCGAIPEKGTLPSDPGAAKRLMFRANRWKNLAQKVLRQGYFYPTMVKDEKEFSKKCESCQKFATTSHVSATPMEPDKITYPFDQWGINIVGLFQLAAAEKKFMIMAVEYFSKW</sequence>
<dbReference type="PANTHER" id="PTHR24559">
    <property type="entry name" value="TRANSPOSON TY3-I GAG-POL POLYPROTEIN"/>
    <property type="match status" value="1"/>
</dbReference>
<dbReference type="Pfam" id="PF00078">
    <property type="entry name" value="RVT_1"/>
    <property type="match status" value="1"/>
</dbReference>
<dbReference type="InterPro" id="IPR000477">
    <property type="entry name" value="RT_dom"/>
</dbReference>
<dbReference type="Gene3D" id="3.30.70.270">
    <property type="match status" value="2"/>
</dbReference>
<dbReference type="PANTHER" id="PTHR24559:SF431">
    <property type="entry name" value="RNA-DIRECTED DNA POLYMERASE HOMOLOG"/>
    <property type="match status" value="1"/>
</dbReference>
<name>A0AAW2ISM1_9LAMI</name>
<reference evidence="2" key="2">
    <citation type="journal article" date="2024" name="Plant">
        <title>Genomic evolution and insights into agronomic trait innovations of Sesamum species.</title>
        <authorList>
            <person name="Miao H."/>
            <person name="Wang L."/>
            <person name="Qu L."/>
            <person name="Liu H."/>
            <person name="Sun Y."/>
            <person name="Le M."/>
            <person name="Wang Q."/>
            <person name="Wei S."/>
            <person name="Zheng Y."/>
            <person name="Lin W."/>
            <person name="Duan Y."/>
            <person name="Cao H."/>
            <person name="Xiong S."/>
            <person name="Wang X."/>
            <person name="Wei L."/>
            <person name="Li C."/>
            <person name="Ma Q."/>
            <person name="Ju M."/>
            <person name="Zhao R."/>
            <person name="Li G."/>
            <person name="Mu C."/>
            <person name="Tian Q."/>
            <person name="Mei H."/>
            <person name="Zhang T."/>
            <person name="Gao T."/>
            <person name="Zhang H."/>
        </authorList>
    </citation>
    <scope>NUCLEOTIDE SEQUENCE</scope>
    <source>
        <strain evidence="2">KEN8</strain>
    </source>
</reference>
<dbReference type="AlphaFoldDB" id="A0AAW2ISM1"/>
<feature type="domain" description="Reverse transcriptase" evidence="1">
    <location>
        <begin position="9"/>
        <end position="147"/>
    </location>
</feature>
<protein>
    <submittedName>
        <fullName evidence="2">Retrovirus-related Pol polyprotein from transposon</fullName>
    </submittedName>
</protein>
<dbReference type="InterPro" id="IPR053134">
    <property type="entry name" value="RNA-dir_DNA_polymerase"/>
</dbReference>
<dbReference type="SUPFAM" id="SSF56672">
    <property type="entry name" value="DNA/RNA polymerases"/>
    <property type="match status" value="1"/>
</dbReference>
<evidence type="ECO:0000313" key="2">
    <source>
        <dbReference type="EMBL" id="KAL0284987.1"/>
    </source>
</evidence>
<evidence type="ECO:0000259" key="1">
    <source>
        <dbReference type="Pfam" id="PF00078"/>
    </source>
</evidence>
<comment type="caution">
    <text evidence="2">The sequence shown here is derived from an EMBL/GenBank/DDBJ whole genome shotgun (WGS) entry which is preliminary data.</text>
</comment>
<organism evidence="2">
    <name type="scientific">Sesamum calycinum</name>
    <dbReference type="NCBI Taxonomy" id="2727403"/>
    <lineage>
        <taxon>Eukaryota</taxon>
        <taxon>Viridiplantae</taxon>
        <taxon>Streptophyta</taxon>
        <taxon>Embryophyta</taxon>
        <taxon>Tracheophyta</taxon>
        <taxon>Spermatophyta</taxon>
        <taxon>Magnoliopsida</taxon>
        <taxon>eudicotyledons</taxon>
        <taxon>Gunneridae</taxon>
        <taxon>Pentapetalae</taxon>
        <taxon>asterids</taxon>
        <taxon>lamiids</taxon>
        <taxon>Lamiales</taxon>
        <taxon>Pedaliaceae</taxon>
        <taxon>Sesamum</taxon>
    </lineage>
</organism>
<dbReference type="Gene3D" id="3.10.10.10">
    <property type="entry name" value="HIV Type 1 Reverse Transcriptase, subunit A, domain 1"/>
    <property type="match status" value="1"/>
</dbReference>
<gene>
    <name evidence="2" type="ORF">Scaly_2833200</name>
</gene>
<proteinExistence type="predicted"/>